<reference evidence="4 5" key="1">
    <citation type="submission" date="2018-10" db="EMBL/GenBank/DDBJ databases">
        <authorList>
            <person name="Chen W.-M."/>
        </authorList>
    </citation>
    <scope>NUCLEOTIDE SEQUENCE [LARGE SCALE GENOMIC DNA]</scope>
    <source>
        <strain evidence="4 5">THS-13</strain>
    </source>
</reference>
<evidence type="ECO:0000313" key="5">
    <source>
        <dbReference type="Proteomes" id="UP000282106"/>
    </source>
</evidence>
<dbReference type="FunCoup" id="A0A3N0VL94">
    <property type="interactions" value="81"/>
</dbReference>
<accession>A0A3N0VL94</accession>
<dbReference type="EMBL" id="RJVO01000001">
    <property type="protein sequence ID" value="ROH93533.1"/>
    <property type="molecule type" value="Genomic_DNA"/>
</dbReference>
<dbReference type="InParanoid" id="A0A3N0VL94"/>
<evidence type="ECO:0000313" key="4">
    <source>
        <dbReference type="EMBL" id="ROH93533.1"/>
    </source>
</evidence>
<dbReference type="Pfam" id="PF01541">
    <property type="entry name" value="GIY-YIG"/>
    <property type="match status" value="1"/>
</dbReference>
<dbReference type="Proteomes" id="UP000282106">
    <property type="component" value="Unassembled WGS sequence"/>
</dbReference>
<name>A0A3N0VL94_9GAMM</name>
<dbReference type="InterPro" id="IPR000305">
    <property type="entry name" value="GIY-YIG_endonuc"/>
</dbReference>
<proteinExistence type="inferred from homology"/>
<comment type="similarity">
    <text evidence="1">Belongs to the UPF0213 family.</text>
</comment>
<evidence type="ECO:0000256" key="2">
    <source>
        <dbReference type="SAM" id="MobiDB-lite"/>
    </source>
</evidence>
<dbReference type="InterPro" id="IPR035901">
    <property type="entry name" value="GIY-YIG_endonuc_sf"/>
</dbReference>
<dbReference type="CDD" id="cd10456">
    <property type="entry name" value="GIY-YIG_UPF0213"/>
    <property type="match status" value="1"/>
</dbReference>
<dbReference type="Gene3D" id="3.40.1440.10">
    <property type="entry name" value="GIY-YIG endonuclease"/>
    <property type="match status" value="1"/>
</dbReference>
<dbReference type="SUPFAM" id="SSF82771">
    <property type="entry name" value="GIY-YIG endonuclease"/>
    <property type="match status" value="1"/>
</dbReference>
<protein>
    <submittedName>
        <fullName evidence="4">GIY-YIG nuclease family protein</fullName>
    </submittedName>
</protein>
<feature type="compositionally biased region" description="Low complexity" evidence="2">
    <location>
        <begin position="100"/>
        <end position="114"/>
    </location>
</feature>
<sequence length="120" mass="13105">MTAATPPERPWWLYLLECRGGSLYAGISPDPQQRYRLHASGRGARYTRANPPLRLLAACAYPSRSAASVAEHWLKQQARAAKLAWAADHPYPDGAETRAAHSAAVISRSSSASRRVPRPA</sequence>
<evidence type="ECO:0000256" key="1">
    <source>
        <dbReference type="ARBA" id="ARBA00007435"/>
    </source>
</evidence>
<keyword evidence="5" id="KW-1185">Reference proteome</keyword>
<organism evidence="4 5">
    <name type="scientific">Stagnimonas aquatica</name>
    <dbReference type="NCBI Taxonomy" id="2689987"/>
    <lineage>
        <taxon>Bacteria</taxon>
        <taxon>Pseudomonadati</taxon>
        <taxon>Pseudomonadota</taxon>
        <taxon>Gammaproteobacteria</taxon>
        <taxon>Nevskiales</taxon>
        <taxon>Nevskiaceae</taxon>
        <taxon>Stagnimonas</taxon>
    </lineage>
</organism>
<gene>
    <name evidence="4" type="ORF">ED208_03165</name>
</gene>
<comment type="caution">
    <text evidence="4">The sequence shown here is derived from an EMBL/GenBank/DDBJ whole genome shotgun (WGS) entry which is preliminary data.</text>
</comment>
<dbReference type="RefSeq" id="WP_123210388.1">
    <property type="nucleotide sequence ID" value="NZ_RJVO01000001.1"/>
</dbReference>
<feature type="region of interest" description="Disordered" evidence="2">
    <location>
        <begin position="96"/>
        <end position="120"/>
    </location>
</feature>
<dbReference type="PANTHER" id="PTHR34477:SF1">
    <property type="entry name" value="UPF0213 PROTEIN YHBQ"/>
    <property type="match status" value="1"/>
</dbReference>
<dbReference type="AlphaFoldDB" id="A0A3N0VL94"/>
<dbReference type="PROSITE" id="PS50164">
    <property type="entry name" value="GIY_YIG"/>
    <property type="match status" value="1"/>
</dbReference>
<evidence type="ECO:0000259" key="3">
    <source>
        <dbReference type="PROSITE" id="PS50164"/>
    </source>
</evidence>
<feature type="domain" description="GIY-YIG" evidence="3">
    <location>
        <begin position="9"/>
        <end position="84"/>
    </location>
</feature>
<dbReference type="InterPro" id="IPR050190">
    <property type="entry name" value="UPF0213_domain"/>
</dbReference>
<dbReference type="PANTHER" id="PTHR34477">
    <property type="entry name" value="UPF0213 PROTEIN YHBQ"/>
    <property type="match status" value="1"/>
</dbReference>